<organism evidence="5 6">
    <name type="scientific">Enterococcus ureasiticus</name>
    <dbReference type="NCBI Taxonomy" id="903984"/>
    <lineage>
        <taxon>Bacteria</taxon>
        <taxon>Bacillati</taxon>
        <taxon>Bacillota</taxon>
        <taxon>Bacilli</taxon>
        <taxon>Lactobacillales</taxon>
        <taxon>Enterococcaceae</taxon>
        <taxon>Enterococcus</taxon>
    </lineage>
</organism>
<keyword evidence="2" id="KW-0472">Membrane</keyword>
<evidence type="ECO:0000256" key="1">
    <source>
        <dbReference type="SAM" id="MobiDB-lite"/>
    </source>
</evidence>
<dbReference type="InterPro" id="IPR010317">
    <property type="entry name" value="WxLIP_PGBD"/>
</dbReference>
<feature type="domain" description="WxL Interacting Protein peptidoglycan binding" evidence="3">
    <location>
        <begin position="32"/>
        <end position="150"/>
    </location>
</feature>
<dbReference type="Pfam" id="PF06030">
    <property type="entry name" value="WxLIP_PGBD"/>
    <property type="match status" value="1"/>
</dbReference>
<dbReference type="RefSeq" id="WP_069645738.1">
    <property type="nucleotide sequence ID" value="NZ_MIJZ01000012.1"/>
</dbReference>
<dbReference type="InterPro" id="IPR021759">
    <property type="entry name" value="WxLIP_HBD"/>
</dbReference>
<evidence type="ECO:0000256" key="2">
    <source>
        <dbReference type="SAM" id="Phobius"/>
    </source>
</evidence>
<keyword evidence="2" id="KW-1133">Transmembrane helix</keyword>
<comment type="caution">
    <text evidence="5">The sequence shown here is derived from an EMBL/GenBank/DDBJ whole genome shotgun (WGS) entry which is preliminary data.</text>
</comment>
<dbReference type="Proteomes" id="UP000094068">
    <property type="component" value="Unassembled WGS sequence"/>
</dbReference>
<proteinExistence type="predicted"/>
<dbReference type="Pfam" id="PF11797">
    <property type="entry name" value="WxLIP_HBD"/>
    <property type="match status" value="1"/>
</dbReference>
<dbReference type="STRING" id="903984.BCR21_06530"/>
<feature type="compositionally biased region" description="Basic and acidic residues" evidence="1">
    <location>
        <begin position="358"/>
        <end position="368"/>
    </location>
</feature>
<accession>A0A1E5GH14</accession>
<reference evidence="6" key="1">
    <citation type="submission" date="2016-09" db="EMBL/GenBank/DDBJ databases">
        <authorList>
            <person name="Gulvik C.A."/>
        </authorList>
    </citation>
    <scope>NUCLEOTIDE SEQUENCE [LARGE SCALE GENOMIC DNA]</scope>
    <source>
        <strain evidence="6">DSM 23328</strain>
    </source>
</reference>
<feature type="transmembrane region" description="Helical" evidence="2">
    <location>
        <begin position="311"/>
        <end position="335"/>
    </location>
</feature>
<keyword evidence="6" id="KW-1185">Reference proteome</keyword>
<evidence type="ECO:0000313" key="6">
    <source>
        <dbReference type="Proteomes" id="UP000094068"/>
    </source>
</evidence>
<evidence type="ECO:0000259" key="3">
    <source>
        <dbReference type="Pfam" id="PF06030"/>
    </source>
</evidence>
<keyword evidence="2" id="KW-0812">Transmembrane</keyword>
<gene>
    <name evidence="5" type="ORF">BCR21_06530</name>
</gene>
<evidence type="ECO:0000313" key="5">
    <source>
        <dbReference type="EMBL" id="OEG11885.1"/>
    </source>
</evidence>
<feature type="compositionally biased region" description="Basic residues" evidence="1">
    <location>
        <begin position="345"/>
        <end position="357"/>
    </location>
</feature>
<dbReference type="AlphaFoldDB" id="A0A1E5GH14"/>
<feature type="domain" description="WxL Interacting Protein host binding" evidence="4">
    <location>
        <begin position="162"/>
        <end position="298"/>
    </location>
</feature>
<dbReference type="EMBL" id="MIJZ01000012">
    <property type="protein sequence ID" value="OEG11885.1"/>
    <property type="molecule type" value="Genomic_DNA"/>
</dbReference>
<feature type="region of interest" description="Disordered" evidence="1">
    <location>
        <begin position="343"/>
        <end position="368"/>
    </location>
</feature>
<evidence type="ECO:0000259" key="4">
    <source>
        <dbReference type="Pfam" id="PF11797"/>
    </source>
</evidence>
<name>A0A1E5GH14_9ENTE</name>
<sequence>MNKYIKSMIVIMSIMVMYVLGTEAVSAEEMNFSVEAQLPENQLDKNKTYFDLRVSPDTKEELKVEIKNNKDEEVTVQIQANTAITNDNGVIDYGEAKPKLDKSLETPFASIAKVDPEVVLAPKEKKIVTIPVEIPKESFNGIILGGLYFNQKETGKEEKAEAGMQIENKFAYVVGVRLSENDEEVESDLNLLDVAAGQRNYRNVVVATLQNPMPRILGQMTVKAQVFAENDLKTAIFTTNQENLNMAPNSNFGYGIKMANKAFKPGKYVMKMTVEADGKTWPFEKAFEITADEAKKFNDEAVDLVEEPNDYLIYIIIGGVILVVIIIGLISWMVYQKRKKEAERKRKANKKRKRKSKSNGEKRKRPLD</sequence>
<protein>
    <submittedName>
        <fullName evidence="5">Uncharacterized protein</fullName>
    </submittedName>
</protein>